<dbReference type="Proteomes" id="UP000037392">
    <property type="component" value="Unassembled WGS sequence"/>
</dbReference>
<organism evidence="4 5">
    <name type="scientific">[Clostridium] citroniae WAL-19142</name>
    <dbReference type="NCBI Taxonomy" id="742734"/>
    <lineage>
        <taxon>Bacteria</taxon>
        <taxon>Bacillati</taxon>
        <taxon>Bacillota</taxon>
        <taxon>Clostridia</taxon>
        <taxon>Lachnospirales</taxon>
        <taxon>Lachnospiraceae</taxon>
        <taxon>Enterocloster</taxon>
    </lineage>
</organism>
<dbReference type="Gene3D" id="2.10.270.10">
    <property type="entry name" value="Cholin Binding"/>
    <property type="match status" value="2"/>
</dbReference>
<dbReference type="SUPFAM" id="SSF69360">
    <property type="entry name" value="Cell wall binding repeat"/>
    <property type="match status" value="2"/>
</dbReference>
<evidence type="ECO:0000313" key="4">
    <source>
        <dbReference type="EMBL" id="KMW11009.1"/>
    </source>
</evidence>
<dbReference type="GeneID" id="93162849"/>
<evidence type="ECO:0000256" key="1">
    <source>
        <dbReference type="ARBA" id="ARBA00022737"/>
    </source>
</evidence>
<dbReference type="PATRIC" id="fig|742734.4.peg.319"/>
<proteinExistence type="predicted"/>
<name>A0A0J9BFA1_9FIRM</name>
<dbReference type="RefSeq" id="WP_048929048.1">
    <property type="nucleotide sequence ID" value="NZ_KQ235875.1"/>
</dbReference>
<protein>
    <recommendedName>
        <fullName evidence="6">Cell wall-binding repeat protein</fullName>
    </recommendedName>
</protein>
<dbReference type="Pfam" id="PF01473">
    <property type="entry name" value="Choline_bind_1"/>
    <property type="match status" value="1"/>
</dbReference>
<feature type="signal peptide" evidence="3">
    <location>
        <begin position="1"/>
        <end position="24"/>
    </location>
</feature>
<dbReference type="InterPro" id="IPR018337">
    <property type="entry name" value="Cell_wall/Cho-bd_repeat"/>
</dbReference>
<dbReference type="PROSITE" id="PS51170">
    <property type="entry name" value="CW"/>
    <property type="match status" value="1"/>
</dbReference>
<gene>
    <name evidence="4" type="ORF">HMPREF9470_00296</name>
</gene>
<dbReference type="AlphaFoldDB" id="A0A0J9BFA1"/>
<evidence type="ECO:0000313" key="5">
    <source>
        <dbReference type="Proteomes" id="UP000037392"/>
    </source>
</evidence>
<keyword evidence="1" id="KW-0677">Repeat</keyword>
<accession>A0A0J9BFA1</accession>
<feature type="repeat" description="Cell wall-binding" evidence="2">
    <location>
        <begin position="336"/>
        <end position="356"/>
    </location>
</feature>
<dbReference type="Pfam" id="PF19127">
    <property type="entry name" value="Choline_bind_3"/>
    <property type="match status" value="1"/>
</dbReference>
<comment type="caution">
    <text evidence="4">The sequence shown here is derived from an EMBL/GenBank/DDBJ whole genome shotgun (WGS) entry which is preliminary data.</text>
</comment>
<dbReference type="OrthoDB" id="9788327at2"/>
<sequence>MKKAIKTMVIAAMLTLICFMTAFAQDPNNQSPMNLGRRISSSSQITWNQEGSQWTCTLNSTGELLKNRWLAVYEKNGRYTAAEFYHFDENGIMQTGWLDDQGQTFYLKPDGRVVQGECVETIDGQDYVFGYQNFVLKNRNITIDGKNYNTDENGRVISNIADKTLENPFPSGQSDQLTYLNTYRRQKGVSDLSYDSDLTGVAKAAYDYGSGITLSKVYSLASATGHNIRHVAFIRATATDRESYVYLTEDAVAAVQNTWFTRVGYYKSSGTIMIIMAAYDQEEASMLSADEAQGRWINDNGHYKYRKTDGSYAANCWVKNPGDGKWYHFDENSCMQTGWFQDSDGKWYYLSTDTGEMLTNTTVDGYVIGGDGVMVSGS</sequence>
<reference evidence="4 5" key="1">
    <citation type="submission" date="2011-04" db="EMBL/GenBank/DDBJ databases">
        <title>The Genome Sequence of Clostridium citroniae WAL-19142.</title>
        <authorList>
            <consortium name="The Broad Institute Genome Sequencing Platform"/>
            <person name="Earl A."/>
            <person name="Ward D."/>
            <person name="Feldgarden M."/>
            <person name="Gevers D."/>
            <person name="Warren Y.A."/>
            <person name="Tyrrell K.L."/>
            <person name="Citron D.M."/>
            <person name="Goldstein E.J."/>
            <person name="Daigneault M."/>
            <person name="Allen-Vercoe E."/>
            <person name="Young S.K."/>
            <person name="Zeng Q."/>
            <person name="Gargeya S."/>
            <person name="Fitzgerald M."/>
            <person name="Haas B."/>
            <person name="Abouelleil A."/>
            <person name="Alvarado L."/>
            <person name="Arachchi H.M."/>
            <person name="Berlin A."/>
            <person name="Brown A."/>
            <person name="Chapman S.B."/>
            <person name="Chen Z."/>
            <person name="Dunbar C."/>
            <person name="Freedman E."/>
            <person name="Gearin G."/>
            <person name="Gellesch M."/>
            <person name="Goldberg J."/>
            <person name="Griggs A."/>
            <person name="Gujja S."/>
            <person name="Heilman E.R."/>
            <person name="Heiman D."/>
            <person name="Howarth C."/>
            <person name="Larson L."/>
            <person name="Lui A."/>
            <person name="MacDonald P.J."/>
            <person name="Mehta T."/>
            <person name="Montmayeur A."/>
            <person name="Murphy C."/>
            <person name="Neiman D."/>
            <person name="Pearson M."/>
            <person name="Priest M."/>
            <person name="Roberts A."/>
            <person name="Saif S."/>
            <person name="Shea T."/>
            <person name="Shenoy N."/>
            <person name="Sisk P."/>
            <person name="Stolte C."/>
            <person name="Sykes S."/>
            <person name="White J."/>
            <person name="Yandava C."/>
            <person name="Wortman J."/>
            <person name="Nusbaum C."/>
            <person name="Birren B."/>
        </authorList>
    </citation>
    <scope>NUCLEOTIDE SEQUENCE [LARGE SCALE GENOMIC DNA]</scope>
    <source>
        <strain evidence="4 5">WAL-19142</strain>
    </source>
</reference>
<evidence type="ECO:0000256" key="3">
    <source>
        <dbReference type="SAM" id="SignalP"/>
    </source>
</evidence>
<evidence type="ECO:0008006" key="6">
    <source>
        <dbReference type="Google" id="ProtNLM"/>
    </source>
</evidence>
<evidence type="ECO:0000256" key="2">
    <source>
        <dbReference type="PROSITE-ProRule" id="PRU00591"/>
    </source>
</evidence>
<keyword evidence="3" id="KW-0732">Signal</keyword>
<dbReference type="EMBL" id="ADLK01000056">
    <property type="protein sequence ID" value="KMW11009.1"/>
    <property type="molecule type" value="Genomic_DNA"/>
</dbReference>
<feature type="chain" id="PRO_5005315287" description="Cell wall-binding repeat protein" evidence="3">
    <location>
        <begin position="25"/>
        <end position="378"/>
    </location>
</feature>